<evidence type="ECO:0000313" key="2">
    <source>
        <dbReference type="EMBL" id="AFL72375.1"/>
    </source>
</evidence>
<dbReference type="HOGENOM" id="CLU_729131_0_0_6"/>
<dbReference type="OrthoDB" id="7366224at2"/>
<dbReference type="eggNOG" id="COG3170">
    <property type="taxonomic scope" value="Bacteria"/>
</dbReference>
<dbReference type="InterPro" id="IPR041651">
    <property type="entry name" value="DUF5610"/>
</dbReference>
<gene>
    <name evidence="2" type="ordered locus">Thivi_0306</name>
</gene>
<dbReference type="Gene3D" id="1.10.132.90">
    <property type="match status" value="1"/>
</dbReference>
<name>I3Y5V7_THIV6</name>
<dbReference type="Pfam" id="PF18433">
    <property type="entry name" value="DUF5610"/>
    <property type="match status" value="1"/>
</dbReference>
<dbReference type="EMBL" id="CP003154">
    <property type="protein sequence ID" value="AFL72375.1"/>
    <property type="molecule type" value="Genomic_DNA"/>
</dbReference>
<evidence type="ECO:0000259" key="1">
    <source>
        <dbReference type="Pfam" id="PF18433"/>
    </source>
</evidence>
<dbReference type="RefSeq" id="WP_014776879.1">
    <property type="nucleotide sequence ID" value="NC_018012.1"/>
</dbReference>
<dbReference type="KEGG" id="tvi:Thivi_0306"/>
<proteinExistence type="predicted"/>
<reference evidence="2 3" key="1">
    <citation type="submission" date="2012-06" db="EMBL/GenBank/DDBJ databases">
        <title>Complete sequence of Thiocystis violascens DSM 198.</title>
        <authorList>
            <consortium name="US DOE Joint Genome Institute"/>
            <person name="Lucas S."/>
            <person name="Han J."/>
            <person name="Lapidus A."/>
            <person name="Cheng J.-F."/>
            <person name="Goodwin L."/>
            <person name="Pitluck S."/>
            <person name="Peters L."/>
            <person name="Ovchinnikova G."/>
            <person name="Teshima H."/>
            <person name="Detter J.C."/>
            <person name="Han C."/>
            <person name="Tapia R."/>
            <person name="Land M."/>
            <person name="Hauser L."/>
            <person name="Kyrpides N."/>
            <person name="Ivanova N."/>
            <person name="Pagani I."/>
            <person name="Vogl K."/>
            <person name="Liu Z."/>
            <person name="Frigaard N.-U."/>
            <person name="Bryant D."/>
            <person name="Woyke T."/>
        </authorList>
    </citation>
    <scope>NUCLEOTIDE SEQUENCE [LARGE SCALE GENOMIC DNA]</scope>
    <source>
        <strain evidence="3">ATCC 17096 / DSM 198 / 6111</strain>
    </source>
</reference>
<dbReference type="STRING" id="765911.Thivi_0306"/>
<feature type="domain" description="DUF5610" evidence="1">
    <location>
        <begin position="40"/>
        <end position="150"/>
    </location>
</feature>
<sequence>MINIHSYSASQANFRSLTTASQGAGQGLKTLNEPAKALSSLQDSGALSALAREIPGMEASEFNNLDASEYTPDKIADRIGQFVALGLENARAQGKSEEEVQSLYDSAMKGLEQGFKEAKEILKNLDLLGGGIGEQVKATEDATFAALEKLSPANQSQGVTGTATLGIASAQRYQRAEDFELSLQTKDGDTVKISFSRDFAAQQSNATVMDEQGNQVSLMDVSQSESSGYQFKVEGNLSVEEIDAIQKLVEDVGKVANDFFRGDVEKAFAQVSDVSFDDSQLASMNLRMSRTEQYSAVQQYQQTQQLENPEQAQSGRRLGHLMREMSDSFQNPALEFLSQAREAASQIMRGLVEQDSRFQEASPERQSRYQSDMERFLKAVAEPSA</sequence>
<evidence type="ECO:0000313" key="3">
    <source>
        <dbReference type="Proteomes" id="UP000006062"/>
    </source>
</evidence>
<keyword evidence="3" id="KW-1185">Reference proteome</keyword>
<organism evidence="2 3">
    <name type="scientific">Thiocystis violascens (strain ATCC 17096 / DSM 198 / 6111)</name>
    <name type="common">Chromatium violascens</name>
    <dbReference type="NCBI Taxonomy" id="765911"/>
    <lineage>
        <taxon>Bacteria</taxon>
        <taxon>Pseudomonadati</taxon>
        <taxon>Pseudomonadota</taxon>
        <taxon>Gammaproteobacteria</taxon>
        <taxon>Chromatiales</taxon>
        <taxon>Chromatiaceae</taxon>
        <taxon>Thiocystis</taxon>
    </lineage>
</organism>
<protein>
    <recommendedName>
        <fullName evidence="1">DUF5610 domain-containing protein</fullName>
    </recommendedName>
</protein>
<accession>I3Y5V7</accession>
<dbReference type="Proteomes" id="UP000006062">
    <property type="component" value="Chromosome"/>
</dbReference>
<dbReference type="AlphaFoldDB" id="I3Y5V7"/>